<dbReference type="Pfam" id="PF10458">
    <property type="entry name" value="Val_tRNA-synt_C"/>
    <property type="match status" value="1"/>
</dbReference>
<dbReference type="InterPro" id="IPR019499">
    <property type="entry name" value="Val-tRNA_synth_tRNA-bd"/>
</dbReference>
<reference evidence="4" key="1">
    <citation type="submission" date="2015-10" db="EMBL/GenBank/DDBJ databases">
        <authorList>
            <person name="Gilbert D.G."/>
        </authorList>
    </citation>
    <scope>NUCLEOTIDE SEQUENCE</scope>
</reference>
<evidence type="ECO:0000256" key="1">
    <source>
        <dbReference type="ARBA" id="ARBA00022741"/>
    </source>
</evidence>
<accession>A0A160TAL2</accession>
<protein>
    <recommendedName>
        <fullName evidence="3">Valyl-tRNA synthetase tRNA-binding arm domain-containing protein</fullName>
    </recommendedName>
</protein>
<name>A0A160TAL2_9ZZZZ</name>
<feature type="domain" description="Valyl-tRNA synthetase tRNA-binding arm" evidence="3">
    <location>
        <begin position="5"/>
        <end position="66"/>
    </location>
</feature>
<dbReference type="SUPFAM" id="SSF46589">
    <property type="entry name" value="tRNA-binding arm"/>
    <property type="match status" value="1"/>
</dbReference>
<dbReference type="GO" id="GO:0004832">
    <property type="term" value="F:valine-tRNA ligase activity"/>
    <property type="evidence" value="ECO:0007669"/>
    <property type="project" value="InterPro"/>
</dbReference>
<dbReference type="InterPro" id="IPR010978">
    <property type="entry name" value="tRNA-bd_arm"/>
</dbReference>
<evidence type="ECO:0000259" key="3">
    <source>
        <dbReference type="Pfam" id="PF10458"/>
    </source>
</evidence>
<dbReference type="EMBL" id="CZQC01000024">
    <property type="protein sequence ID" value="CUS40751.1"/>
    <property type="molecule type" value="Genomic_DNA"/>
</dbReference>
<dbReference type="GO" id="GO:0005737">
    <property type="term" value="C:cytoplasm"/>
    <property type="evidence" value="ECO:0007669"/>
    <property type="project" value="InterPro"/>
</dbReference>
<dbReference type="GO" id="GO:0005524">
    <property type="term" value="F:ATP binding"/>
    <property type="evidence" value="ECO:0007669"/>
    <property type="project" value="UniProtKB-KW"/>
</dbReference>
<organism evidence="4">
    <name type="scientific">hydrothermal vent metagenome</name>
    <dbReference type="NCBI Taxonomy" id="652676"/>
    <lineage>
        <taxon>unclassified sequences</taxon>
        <taxon>metagenomes</taxon>
        <taxon>ecological metagenomes</taxon>
    </lineage>
</organism>
<evidence type="ECO:0000256" key="2">
    <source>
        <dbReference type="ARBA" id="ARBA00022840"/>
    </source>
</evidence>
<evidence type="ECO:0000313" key="4">
    <source>
        <dbReference type="EMBL" id="CUS40751.1"/>
    </source>
</evidence>
<keyword evidence="1" id="KW-0547">Nucleotide-binding</keyword>
<keyword evidence="2" id="KW-0067">ATP-binding</keyword>
<sequence>MVGTIDNAQTSLTEQMEQIETDIHRISNKLNNDGFMSKAPAAFVEKERDKLTALKKEQAKVKAQLSAADK</sequence>
<dbReference type="GO" id="GO:0006438">
    <property type="term" value="P:valyl-tRNA aminoacylation"/>
    <property type="evidence" value="ECO:0007669"/>
    <property type="project" value="InterPro"/>
</dbReference>
<dbReference type="AlphaFoldDB" id="A0A160TAL2"/>
<dbReference type="InterPro" id="IPR037118">
    <property type="entry name" value="Val-tRNA_synth_C_sf"/>
</dbReference>
<proteinExistence type="predicted"/>
<dbReference type="Gene3D" id="1.10.287.380">
    <property type="entry name" value="Valyl-tRNA synthetase, C-terminal domain"/>
    <property type="match status" value="1"/>
</dbReference>
<gene>
    <name evidence="4" type="ORF">MGWOODY_Tha2034</name>
</gene>